<accession>X1INP4</accession>
<dbReference type="GO" id="GO:0008168">
    <property type="term" value="F:methyltransferase activity"/>
    <property type="evidence" value="ECO:0007669"/>
    <property type="project" value="InterPro"/>
</dbReference>
<feature type="compositionally biased region" description="Basic and acidic residues" evidence="1">
    <location>
        <begin position="20"/>
        <end position="30"/>
    </location>
</feature>
<reference evidence="2" key="1">
    <citation type="journal article" date="2014" name="Front. Microbiol.">
        <title>High frequency of phylogenetically diverse reductive dehalogenase-homologous genes in deep subseafloor sedimentary metagenomes.</title>
        <authorList>
            <person name="Kawai M."/>
            <person name="Futagami T."/>
            <person name="Toyoda A."/>
            <person name="Takaki Y."/>
            <person name="Nishi S."/>
            <person name="Hori S."/>
            <person name="Arai W."/>
            <person name="Tsubouchi T."/>
            <person name="Morono Y."/>
            <person name="Uchiyama I."/>
            <person name="Ito T."/>
            <person name="Fujiyama A."/>
            <person name="Inagaki F."/>
            <person name="Takami H."/>
        </authorList>
    </citation>
    <scope>NUCLEOTIDE SEQUENCE</scope>
    <source>
        <strain evidence="2">Expedition CK06-06</strain>
    </source>
</reference>
<name>X1INP4_9ZZZZ</name>
<dbReference type="Pfam" id="PF09505">
    <property type="entry name" value="Dimeth_Pyl"/>
    <property type="match status" value="1"/>
</dbReference>
<feature type="region of interest" description="Disordered" evidence="1">
    <location>
        <begin position="1"/>
        <end position="36"/>
    </location>
</feature>
<dbReference type="InterPro" id="IPR012653">
    <property type="entry name" value="Dimeth_MeTrfase_MtbB"/>
</dbReference>
<sequence length="182" mass="20245">MGKISTRFGDGTPVELSESELSRDLEEGTKKASKRGNIPALSKEELQYLFDLFSSPYNFVSVEPGKEVVLTYDAGTLKIRRVGVNVNRIQALQIYEKLLGADTMELCHVDYSFKPLKPIVGMERPILEQALLSTCIPIFYGAMPNLGLYTQPDGPCENPADLLPKGKISEARESYEKQIEQA</sequence>
<feature type="non-terminal residue" evidence="2">
    <location>
        <position position="182"/>
    </location>
</feature>
<dbReference type="EMBL" id="BARU01035689">
    <property type="protein sequence ID" value="GAH83332.1"/>
    <property type="molecule type" value="Genomic_DNA"/>
</dbReference>
<gene>
    <name evidence="2" type="ORF">S03H2_55818</name>
</gene>
<dbReference type="AlphaFoldDB" id="X1INP4"/>
<dbReference type="GO" id="GO:0015948">
    <property type="term" value="P:methanogenesis"/>
    <property type="evidence" value="ECO:0007669"/>
    <property type="project" value="InterPro"/>
</dbReference>
<evidence type="ECO:0000256" key="1">
    <source>
        <dbReference type="SAM" id="MobiDB-lite"/>
    </source>
</evidence>
<protein>
    <submittedName>
        <fullName evidence="2">Uncharacterized protein</fullName>
    </submittedName>
</protein>
<evidence type="ECO:0000313" key="2">
    <source>
        <dbReference type="EMBL" id="GAH83332.1"/>
    </source>
</evidence>
<proteinExistence type="predicted"/>
<organism evidence="2">
    <name type="scientific">marine sediment metagenome</name>
    <dbReference type="NCBI Taxonomy" id="412755"/>
    <lineage>
        <taxon>unclassified sequences</taxon>
        <taxon>metagenomes</taxon>
        <taxon>ecological metagenomes</taxon>
    </lineage>
</organism>
<comment type="caution">
    <text evidence="2">The sequence shown here is derived from an EMBL/GenBank/DDBJ whole genome shotgun (WGS) entry which is preliminary data.</text>
</comment>